<feature type="active site" description="Proton acceptor" evidence="9">
    <location>
        <position position="60"/>
    </location>
</feature>
<dbReference type="InterPro" id="IPR013785">
    <property type="entry name" value="Aldolase_TIM"/>
</dbReference>
<dbReference type="InterPro" id="IPR002028">
    <property type="entry name" value="Trp_synthase_suA"/>
</dbReference>
<dbReference type="CDD" id="cd04724">
    <property type="entry name" value="Tryptophan_synthase_alpha"/>
    <property type="match status" value="1"/>
</dbReference>
<protein>
    <recommendedName>
        <fullName evidence="9">Tryptophan synthase alpha chain</fullName>
        <ecNumber evidence="9">4.2.1.20</ecNumber>
    </recommendedName>
</protein>
<dbReference type="Proteomes" id="UP000011744">
    <property type="component" value="Unassembled WGS sequence"/>
</dbReference>
<dbReference type="SUPFAM" id="SSF51366">
    <property type="entry name" value="Ribulose-phoshate binding barrel"/>
    <property type="match status" value="1"/>
</dbReference>
<keyword evidence="7 9" id="KW-0456">Lyase</keyword>
<comment type="pathway">
    <text evidence="2 9">Amino-acid biosynthesis; L-tryptophan biosynthesis; L-tryptophan from chorismate: step 5/5.</text>
</comment>
<dbReference type="Gene3D" id="3.20.20.70">
    <property type="entry name" value="Aldolase class I"/>
    <property type="match status" value="1"/>
</dbReference>
<dbReference type="NCBIfam" id="TIGR00262">
    <property type="entry name" value="trpA"/>
    <property type="match status" value="1"/>
</dbReference>
<dbReference type="PANTHER" id="PTHR43406:SF1">
    <property type="entry name" value="TRYPTOPHAN SYNTHASE ALPHA CHAIN, CHLOROPLASTIC"/>
    <property type="match status" value="1"/>
</dbReference>
<reference evidence="11 12" key="1">
    <citation type="journal article" date="2014" name="Genome Announc.">
        <title>Draft Genome Sequence of Magnetospirillum sp. Strain SO-1, a Freshwater Magnetotactic Bacterium Isolated from the Ol'khovka River, Russia.</title>
        <authorList>
            <person name="Grouzdev D.S."/>
            <person name="Dziuba M.V."/>
            <person name="Sukhacheva M.S."/>
            <person name="Mardanov A.V."/>
            <person name="Beletskiy A.V."/>
            <person name="Kuznetsov B.B."/>
            <person name="Skryabin K.G."/>
        </authorList>
    </citation>
    <scope>NUCLEOTIDE SEQUENCE [LARGE SCALE GENOMIC DNA]</scope>
    <source>
        <strain evidence="11 12">SO-1</strain>
    </source>
</reference>
<dbReference type="HAMAP" id="MF_00131">
    <property type="entry name" value="Trp_synth_alpha"/>
    <property type="match status" value="1"/>
</dbReference>
<dbReference type="PANTHER" id="PTHR43406">
    <property type="entry name" value="TRYPTOPHAN SYNTHASE, ALPHA CHAIN"/>
    <property type="match status" value="1"/>
</dbReference>
<comment type="similarity">
    <text evidence="9 10">Belongs to the TrpA family.</text>
</comment>
<dbReference type="InterPro" id="IPR011060">
    <property type="entry name" value="RibuloseP-bd_barrel"/>
</dbReference>
<sequence>MSRIAKRFEKLKAENRAALVTFITAGDPDRATSQALLDGMPAAGADIIELGMPFTDPMADGPVIELAAGRALKAGGSLRQTLEMVAAFRKTDAETPVILMGYYNPVYAWGPEKFAADAARAGVDGLIIVDLPPEEADELVPHLRAAGIDFIVLTTPTSDDSRLPVVLANASGFVYYVSIAGITGTASAAQSAVDEAVARIRRHTGLPVCVGFGIKTPAQAAEIARIADGAVVGSAIVSVLAANIGKPGAVSAPLALVKDLAEGVRGARK</sequence>
<keyword evidence="6 9" id="KW-0057">Aromatic amino acid biosynthesis</keyword>
<dbReference type="UniPathway" id="UPA00035">
    <property type="reaction ID" value="UER00044"/>
</dbReference>
<comment type="catalytic activity">
    <reaction evidence="8 9">
        <text>(1S,2R)-1-C-(indol-3-yl)glycerol 3-phosphate + L-serine = D-glyceraldehyde 3-phosphate + L-tryptophan + H2O</text>
        <dbReference type="Rhea" id="RHEA:10532"/>
        <dbReference type="ChEBI" id="CHEBI:15377"/>
        <dbReference type="ChEBI" id="CHEBI:33384"/>
        <dbReference type="ChEBI" id="CHEBI:57912"/>
        <dbReference type="ChEBI" id="CHEBI:58866"/>
        <dbReference type="ChEBI" id="CHEBI:59776"/>
        <dbReference type="EC" id="4.2.1.20"/>
    </reaction>
</comment>
<evidence type="ECO:0000256" key="1">
    <source>
        <dbReference type="ARBA" id="ARBA00003365"/>
    </source>
</evidence>
<comment type="function">
    <text evidence="1 9">The alpha subunit is responsible for the aldol cleavage of indoleglycerol phosphate to indole and glyceraldehyde 3-phosphate.</text>
</comment>
<dbReference type="STRING" id="1244869.H261_04555"/>
<evidence type="ECO:0000313" key="11">
    <source>
        <dbReference type="EMBL" id="EME71179.1"/>
    </source>
</evidence>
<dbReference type="EMBL" id="AONQ01000008">
    <property type="protein sequence ID" value="EME71179.1"/>
    <property type="molecule type" value="Genomic_DNA"/>
</dbReference>
<dbReference type="InterPro" id="IPR018204">
    <property type="entry name" value="Trp_synthase_alpha_AS"/>
</dbReference>
<evidence type="ECO:0000256" key="9">
    <source>
        <dbReference type="HAMAP-Rule" id="MF_00131"/>
    </source>
</evidence>
<proteinExistence type="inferred from homology"/>
<dbReference type="PATRIC" id="fig|1244869.3.peg.916"/>
<evidence type="ECO:0000256" key="6">
    <source>
        <dbReference type="ARBA" id="ARBA00023141"/>
    </source>
</evidence>
<dbReference type="FunFam" id="3.20.20.70:FF:000037">
    <property type="entry name" value="Tryptophan synthase alpha chain"/>
    <property type="match status" value="1"/>
</dbReference>
<dbReference type="AlphaFoldDB" id="M3AF36"/>
<organism evidence="11 12">
    <name type="scientific">Paramagnetospirillum caucaseum</name>
    <dbReference type="NCBI Taxonomy" id="1244869"/>
    <lineage>
        <taxon>Bacteria</taxon>
        <taxon>Pseudomonadati</taxon>
        <taxon>Pseudomonadota</taxon>
        <taxon>Alphaproteobacteria</taxon>
        <taxon>Rhodospirillales</taxon>
        <taxon>Magnetospirillaceae</taxon>
        <taxon>Paramagnetospirillum</taxon>
    </lineage>
</organism>
<comment type="subunit">
    <text evidence="3 9">Tetramer of two alpha and two beta chains.</text>
</comment>
<dbReference type="GO" id="GO:0005829">
    <property type="term" value="C:cytosol"/>
    <property type="evidence" value="ECO:0007669"/>
    <property type="project" value="TreeGrafter"/>
</dbReference>
<evidence type="ECO:0000256" key="3">
    <source>
        <dbReference type="ARBA" id="ARBA00011270"/>
    </source>
</evidence>
<dbReference type="eggNOG" id="COG0159">
    <property type="taxonomic scope" value="Bacteria"/>
</dbReference>
<dbReference type="EC" id="4.2.1.20" evidence="9"/>
<evidence type="ECO:0000256" key="7">
    <source>
        <dbReference type="ARBA" id="ARBA00023239"/>
    </source>
</evidence>
<feature type="active site" description="Proton acceptor" evidence="9">
    <location>
        <position position="49"/>
    </location>
</feature>
<dbReference type="Pfam" id="PF00290">
    <property type="entry name" value="Trp_syntA"/>
    <property type="match status" value="1"/>
</dbReference>
<evidence type="ECO:0000256" key="8">
    <source>
        <dbReference type="ARBA" id="ARBA00049047"/>
    </source>
</evidence>
<accession>M3AF36</accession>
<keyword evidence="5 9" id="KW-0822">Tryptophan biosynthesis</keyword>
<name>M3AF36_9PROT</name>
<keyword evidence="4 9" id="KW-0028">Amino-acid biosynthesis</keyword>
<gene>
    <name evidence="9" type="primary">trpA</name>
    <name evidence="11" type="ORF">H261_04555</name>
</gene>
<keyword evidence="12" id="KW-1185">Reference proteome</keyword>
<dbReference type="RefSeq" id="WP_008614835.1">
    <property type="nucleotide sequence ID" value="NZ_AONQ01000008.1"/>
</dbReference>
<evidence type="ECO:0000256" key="4">
    <source>
        <dbReference type="ARBA" id="ARBA00022605"/>
    </source>
</evidence>
<dbReference type="PROSITE" id="PS00167">
    <property type="entry name" value="TRP_SYNTHASE_ALPHA"/>
    <property type="match status" value="1"/>
</dbReference>
<dbReference type="GO" id="GO:0004834">
    <property type="term" value="F:tryptophan synthase activity"/>
    <property type="evidence" value="ECO:0007669"/>
    <property type="project" value="UniProtKB-UniRule"/>
</dbReference>
<evidence type="ECO:0000256" key="10">
    <source>
        <dbReference type="RuleBase" id="RU003662"/>
    </source>
</evidence>
<dbReference type="OrthoDB" id="9804578at2"/>
<evidence type="ECO:0000256" key="5">
    <source>
        <dbReference type="ARBA" id="ARBA00022822"/>
    </source>
</evidence>
<evidence type="ECO:0000256" key="2">
    <source>
        <dbReference type="ARBA" id="ARBA00004733"/>
    </source>
</evidence>
<evidence type="ECO:0000313" key="12">
    <source>
        <dbReference type="Proteomes" id="UP000011744"/>
    </source>
</evidence>
<comment type="caution">
    <text evidence="11">The sequence shown here is derived from an EMBL/GenBank/DDBJ whole genome shotgun (WGS) entry which is preliminary data.</text>
</comment>